<protein>
    <submittedName>
        <fullName evidence="2">Copper amine oxidase-like protein</fullName>
    </submittedName>
</protein>
<dbReference type="InterPro" id="IPR012854">
    <property type="entry name" value="Cu_amine_oxidase-like_N"/>
</dbReference>
<proteinExistence type="predicted"/>
<organism evidence="2 3">
    <name type="scientific">Acetivibrio thermocellus AD2</name>
    <dbReference type="NCBI Taxonomy" id="1138384"/>
    <lineage>
        <taxon>Bacteria</taxon>
        <taxon>Bacillati</taxon>
        <taxon>Bacillota</taxon>
        <taxon>Clostridia</taxon>
        <taxon>Eubacteriales</taxon>
        <taxon>Oscillospiraceae</taxon>
        <taxon>Acetivibrio</taxon>
    </lineage>
</organism>
<dbReference type="EMBL" id="PDBW01000001">
    <property type="protein sequence ID" value="PFH01792.1"/>
    <property type="molecule type" value="Genomic_DNA"/>
</dbReference>
<dbReference type="Proteomes" id="UP000223596">
    <property type="component" value="Unassembled WGS sequence"/>
</dbReference>
<comment type="caution">
    <text evidence="2">The sequence shown here is derived from an EMBL/GenBank/DDBJ whole genome shotgun (WGS) entry which is preliminary data.</text>
</comment>
<sequence length="248" mass="27606">MKRKTFLQIFALMGVFVLCSGVIAFGSSLTTEIKAILSREVTIKYEGEVQNMKDGLGNPVYPLMYNGTTYLPIRAVSNMLNIPIEWEAATKTVILGTEEKQPKSVLSFKAKSSNFASKVTDKGSLVIKGNSGEEIKYNDGICYKIWNATYSSSIDKAYKAEIGGKYSKLCFDAYIHAQEEYIGKKFKLVIYDVDDNSVRTKIEIVAGEIKELEVNIEGVNTIGFAADYDDSWGRGYTGMAYFFNPTVK</sequence>
<dbReference type="AlphaFoldDB" id="A0AB36TD00"/>
<evidence type="ECO:0000259" key="1">
    <source>
        <dbReference type="Pfam" id="PF07833"/>
    </source>
</evidence>
<accession>A0AB36TD00</accession>
<evidence type="ECO:0000313" key="3">
    <source>
        <dbReference type="Proteomes" id="UP000223596"/>
    </source>
</evidence>
<reference evidence="2 3" key="1">
    <citation type="submission" date="2017-09" db="EMBL/GenBank/DDBJ databases">
        <title>Evaluation of Pacific Biosciences Sequencing Technology to Finishing C. thermocellum Genome Sequences.</title>
        <authorList>
            <person name="Brown S."/>
        </authorList>
    </citation>
    <scope>NUCLEOTIDE SEQUENCE [LARGE SCALE GENOMIC DNA]</scope>
    <source>
        <strain evidence="2 3">AD2</strain>
    </source>
</reference>
<evidence type="ECO:0000313" key="2">
    <source>
        <dbReference type="EMBL" id="PFH01792.1"/>
    </source>
</evidence>
<dbReference type="Pfam" id="PF07833">
    <property type="entry name" value="Cu_amine_oxidN1"/>
    <property type="match status" value="1"/>
</dbReference>
<name>A0AB36TD00_ACETH</name>
<gene>
    <name evidence="2" type="ORF">M972_11536</name>
</gene>
<feature type="domain" description="Copper amine oxidase-like N-terminal" evidence="1">
    <location>
        <begin position="60"/>
        <end position="101"/>
    </location>
</feature>